<dbReference type="Proteomes" id="UP001185254">
    <property type="component" value="Unassembled WGS sequence"/>
</dbReference>
<evidence type="ECO:0000313" key="1">
    <source>
        <dbReference type="EMBL" id="MDR6376111.1"/>
    </source>
</evidence>
<name>A0ABU1KYR5_9BURK</name>
<evidence type="ECO:0000313" key="2">
    <source>
        <dbReference type="Proteomes" id="UP001185254"/>
    </source>
</evidence>
<keyword evidence="2" id="KW-1185">Reference proteome</keyword>
<organism evidence="1 2">
    <name type="scientific">Paraburkholderia caledonica</name>
    <dbReference type="NCBI Taxonomy" id="134536"/>
    <lineage>
        <taxon>Bacteria</taxon>
        <taxon>Pseudomonadati</taxon>
        <taxon>Pseudomonadota</taxon>
        <taxon>Betaproteobacteria</taxon>
        <taxon>Burkholderiales</taxon>
        <taxon>Burkholderiaceae</taxon>
        <taxon>Paraburkholderia</taxon>
    </lineage>
</organism>
<comment type="caution">
    <text evidence="1">The sequence shown here is derived from an EMBL/GenBank/DDBJ whole genome shotgun (WGS) entry which is preliminary data.</text>
</comment>
<accession>A0ABU1KYR5</accession>
<gene>
    <name evidence="1" type="ORF">J2776_002811</name>
</gene>
<dbReference type="EMBL" id="JAVDQN010000002">
    <property type="protein sequence ID" value="MDR6376111.1"/>
    <property type="molecule type" value="Genomic_DNA"/>
</dbReference>
<proteinExistence type="predicted"/>
<protein>
    <submittedName>
        <fullName evidence="1">Uncharacterized protein</fullName>
    </submittedName>
</protein>
<reference evidence="1 2" key="1">
    <citation type="submission" date="2023-07" db="EMBL/GenBank/DDBJ databases">
        <title>Sorghum-associated microbial communities from plants grown in Nebraska, USA.</title>
        <authorList>
            <person name="Schachtman D."/>
        </authorList>
    </citation>
    <scope>NUCLEOTIDE SEQUENCE [LARGE SCALE GENOMIC DNA]</scope>
    <source>
        <strain evidence="1 2">DS1039</strain>
    </source>
</reference>
<sequence>MRAIALKIEIYDGEYQGDMSALTLSCMLEGTVEGLASSSFLDGVIVVLEMCEKRYSTPTPLGAWLTIFIGRDTGKGPTPLARLDVRLEDGFAHASILSDSMPRTTTEPVAVLADDDVVTLVRKIFAAGLTQ</sequence>